<dbReference type="FunFam" id="2.60.40.10:FF:000299">
    <property type="entry name" value="protogenin isoform X2"/>
    <property type="match status" value="1"/>
</dbReference>
<dbReference type="InterPro" id="IPR036116">
    <property type="entry name" value="FN3_sf"/>
</dbReference>
<evidence type="ECO:0000313" key="10">
    <source>
        <dbReference type="EMBL" id="KYQ57345.1"/>
    </source>
</evidence>
<feature type="compositionally biased region" description="Low complexity" evidence="6">
    <location>
        <begin position="1210"/>
        <end position="1222"/>
    </location>
</feature>
<evidence type="ECO:0000256" key="5">
    <source>
        <dbReference type="ARBA" id="ARBA00023180"/>
    </source>
</evidence>
<feature type="compositionally biased region" description="Polar residues" evidence="6">
    <location>
        <begin position="1199"/>
        <end position="1209"/>
    </location>
</feature>
<feature type="region of interest" description="Disordered" evidence="6">
    <location>
        <begin position="1014"/>
        <end position="1049"/>
    </location>
</feature>
<evidence type="ECO:0000256" key="2">
    <source>
        <dbReference type="ARBA" id="ARBA00022729"/>
    </source>
</evidence>
<dbReference type="InterPro" id="IPR007110">
    <property type="entry name" value="Ig-like_dom"/>
</dbReference>
<dbReference type="GO" id="GO:0030154">
    <property type="term" value="P:cell differentiation"/>
    <property type="evidence" value="ECO:0007669"/>
    <property type="project" value="UniProtKB-ARBA"/>
</dbReference>
<feature type="domain" description="Ig-like" evidence="8">
    <location>
        <begin position="423"/>
        <end position="514"/>
    </location>
</feature>
<feature type="compositionally biased region" description="Gly residues" evidence="6">
    <location>
        <begin position="1022"/>
        <end position="1033"/>
    </location>
</feature>
<dbReference type="SMART" id="SM00409">
    <property type="entry name" value="IG"/>
    <property type="match status" value="4"/>
</dbReference>
<evidence type="ECO:0000256" key="7">
    <source>
        <dbReference type="SAM" id="Phobius"/>
    </source>
</evidence>
<dbReference type="PANTHER" id="PTHR44170">
    <property type="entry name" value="PROTEIN SIDEKICK"/>
    <property type="match status" value="1"/>
</dbReference>
<evidence type="ECO:0000256" key="4">
    <source>
        <dbReference type="ARBA" id="ARBA00023157"/>
    </source>
</evidence>
<evidence type="ECO:0000256" key="1">
    <source>
        <dbReference type="ARBA" id="ARBA00009588"/>
    </source>
</evidence>
<protein>
    <submittedName>
        <fullName evidence="10">Protogenin</fullName>
    </submittedName>
</protein>
<name>A0A151XAF1_9HYME</name>
<keyword evidence="7" id="KW-1133">Transmembrane helix</keyword>
<dbReference type="AlphaFoldDB" id="A0A151XAF1"/>
<dbReference type="CDD" id="cd00063">
    <property type="entry name" value="FN3"/>
    <property type="match status" value="4"/>
</dbReference>
<dbReference type="InterPro" id="IPR003599">
    <property type="entry name" value="Ig_sub"/>
</dbReference>
<feature type="domain" description="Ig-like" evidence="8">
    <location>
        <begin position="211"/>
        <end position="311"/>
    </location>
</feature>
<dbReference type="Proteomes" id="UP000075809">
    <property type="component" value="Unassembled WGS sequence"/>
</dbReference>
<dbReference type="InterPro" id="IPR013098">
    <property type="entry name" value="Ig_I-set"/>
</dbReference>
<dbReference type="STRING" id="64791.A0A151XAF1"/>
<dbReference type="Pfam" id="PF00041">
    <property type="entry name" value="fn3"/>
    <property type="match status" value="4"/>
</dbReference>
<dbReference type="SMART" id="SM00060">
    <property type="entry name" value="FN3"/>
    <property type="match status" value="4"/>
</dbReference>
<sequence length="1245" mass="136991">MQYRSSLRRSGRSLLYLCARRGLAASSFPRTFLGGGKRRGRPRENGKQERGCRVLKFDGTRYNKLYAGEGGGAGTVSRRRCVKGIGGNISGRNVSKSDSSDTGLTKGSGLTLEIQPSGHVILGKKGITLSCIAGSNETVTWLHNGIPAPPCGLTRCVLSNGSLHFYKKQNLQMQKFKEKERNNIVNARNHNKDEYRCVTRTSLGGLIQSAPTIIQIAELAHVFKETPENITVQEGEVTRLSCLIDSVPFPPNITWQHNETLLSYNESKYSVVPPGVLYISATKLSDAGSYRCIVTNEFLKKTKRSKEAKLTVIVRAENKTTHTPSSLFPQVSYNHWLLNGSNLKLACAASGYPSPLITWSFIPRYIDNVTKPRILLNSTTGISILSLTNVNISNAGVYLCSSKNSITNDLQVQNITVDILIPPSFVKTPTNQICPNGRTARFECQAQGLPVPQIYWLKDSFNITINGRRTTYVKEYNKIELAISATVPSDSGIYQCVAVNAAGEIWAAGRLQVNTSRNSPATPTSLKCHAISPVKILISWEPPKSVPYTSITAYTVHYSPVEGGKEEVSPPEPGNSTSVEVTKLLEPFTNYSFYVRVWNNYGASDQSATIVCSTAPSVPKSTPKMNVNIISSTKLNVSWEPLSKKESRGVIVDYKLLWKLHQSSSRLVQYLPASIEYYIISDLVPGAQYDLQVLPRTKQGEPNISESQLDWVTVTMPSESNQFTIKNVDIQVLIINTSIIKMKWKINFKQNDQIESKFDSWQIYCENQNGENLKNISLPQNITEYLFTDLDMNDSYTMHLCMVKNSSDEATSCLTKYVETVESDPNTVSMTLEAIPVSPTSINVSWTLSDAHDINSFEFCYYAVHVQNSNNSKCSVVNDTKTSVDELKPFTLYEFKVKAIRHDTNRTNFYSKSIECYTNEDVPGKVEGLQWFLENNTKVRIAWEEPTNINGIIQNYIVAYTINLTTTWNNVTVSGNKRTTNLPGLSPGKRYFVMVQAATNAGYGKPSNPIIVFTGGTSRNGSNGGSNNGGGGTSKVPAPSGNEKNSKPDQSLGVILGVSISIGFIMICLCSIYCRRKFENSRLRNDAQPTNGCVLSRNRNECCAEQSSTSMSQHVNAPNEIELAVLCPSSPIETNPHSDAKGAQSNGVFEICAKEPLLSPWEVNGGSKDVHIMENPQYKRRGSSASNDQREEEEEQDLEGTQLTMVNCTLGSSASSLNNNSGCPDDEISSPTATCASVPALGPNG</sequence>
<organism evidence="10 11">
    <name type="scientific">Mycetomoellerius zeteki</name>
    <dbReference type="NCBI Taxonomy" id="64791"/>
    <lineage>
        <taxon>Eukaryota</taxon>
        <taxon>Metazoa</taxon>
        <taxon>Ecdysozoa</taxon>
        <taxon>Arthropoda</taxon>
        <taxon>Hexapoda</taxon>
        <taxon>Insecta</taxon>
        <taxon>Pterygota</taxon>
        <taxon>Neoptera</taxon>
        <taxon>Endopterygota</taxon>
        <taxon>Hymenoptera</taxon>
        <taxon>Apocrita</taxon>
        <taxon>Aculeata</taxon>
        <taxon>Formicoidea</taxon>
        <taxon>Formicidae</taxon>
        <taxon>Myrmicinae</taxon>
        <taxon>Mycetomoellerius</taxon>
    </lineage>
</organism>
<dbReference type="GO" id="GO:0009653">
    <property type="term" value="P:anatomical structure morphogenesis"/>
    <property type="evidence" value="ECO:0007669"/>
    <property type="project" value="UniProtKB-ARBA"/>
</dbReference>
<keyword evidence="11" id="KW-1185">Reference proteome</keyword>
<keyword evidence="3" id="KW-0677">Repeat</keyword>
<proteinExistence type="inferred from homology"/>
<keyword evidence="7" id="KW-0812">Transmembrane</keyword>
<keyword evidence="4" id="KW-1015">Disulfide bond</keyword>
<accession>A0A151XAF1</accession>
<dbReference type="InterPro" id="IPR003598">
    <property type="entry name" value="Ig_sub2"/>
</dbReference>
<dbReference type="GO" id="GO:0016020">
    <property type="term" value="C:membrane"/>
    <property type="evidence" value="ECO:0007669"/>
    <property type="project" value="UniProtKB-SubCell"/>
</dbReference>
<dbReference type="SUPFAM" id="SSF48726">
    <property type="entry name" value="Immunoglobulin"/>
    <property type="match status" value="3"/>
</dbReference>
<reference evidence="10 11" key="1">
    <citation type="submission" date="2015-09" db="EMBL/GenBank/DDBJ databases">
        <title>Trachymyrmex zeteki WGS genome.</title>
        <authorList>
            <person name="Nygaard S."/>
            <person name="Hu H."/>
            <person name="Boomsma J."/>
            <person name="Zhang G."/>
        </authorList>
    </citation>
    <scope>NUCLEOTIDE SEQUENCE [LARGE SCALE GENOMIC DNA]</scope>
    <source>
        <strain evidence="10">Tzet28-1</strain>
        <tissue evidence="10">Whole body</tissue>
    </source>
</reference>
<feature type="region of interest" description="Disordered" evidence="6">
    <location>
        <begin position="1164"/>
        <end position="1245"/>
    </location>
</feature>
<keyword evidence="5" id="KW-0325">Glycoprotein</keyword>
<feature type="domain" description="Fibronectin type-III" evidence="9">
    <location>
        <begin position="925"/>
        <end position="1020"/>
    </location>
</feature>
<feature type="domain" description="Fibronectin type-III" evidence="9">
    <location>
        <begin position="522"/>
        <end position="617"/>
    </location>
</feature>
<dbReference type="PROSITE" id="PS50853">
    <property type="entry name" value="FN3"/>
    <property type="match status" value="4"/>
</dbReference>
<evidence type="ECO:0000256" key="3">
    <source>
        <dbReference type="ARBA" id="ARBA00022737"/>
    </source>
</evidence>
<evidence type="ECO:0000259" key="8">
    <source>
        <dbReference type="PROSITE" id="PS50835"/>
    </source>
</evidence>
<evidence type="ECO:0000313" key="11">
    <source>
        <dbReference type="Proteomes" id="UP000075809"/>
    </source>
</evidence>
<dbReference type="SMART" id="SM00408">
    <property type="entry name" value="IGc2"/>
    <property type="match status" value="3"/>
</dbReference>
<keyword evidence="2" id="KW-0732">Signal</keyword>
<feature type="transmembrane region" description="Helical" evidence="7">
    <location>
        <begin position="1052"/>
        <end position="1074"/>
    </location>
</feature>
<feature type="domain" description="Ig-like" evidence="8">
    <location>
        <begin position="329"/>
        <end position="416"/>
    </location>
</feature>
<dbReference type="InterPro" id="IPR013783">
    <property type="entry name" value="Ig-like_fold"/>
</dbReference>
<dbReference type="SUPFAM" id="SSF49265">
    <property type="entry name" value="Fibronectin type III"/>
    <property type="match status" value="3"/>
</dbReference>
<keyword evidence="7" id="KW-0472">Membrane</keyword>
<dbReference type="Gene3D" id="2.60.40.10">
    <property type="entry name" value="Immunoglobulins"/>
    <property type="match status" value="8"/>
</dbReference>
<dbReference type="PROSITE" id="PS50835">
    <property type="entry name" value="IG_LIKE"/>
    <property type="match status" value="3"/>
</dbReference>
<feature type="domain" description="Fibronectin type-III" evidence="9">
    <location>
        <begin position="619"/>
        <end position="718"/>
    </location>
</feature>
<dbReference type="GO" id="GO:0098609">
    <property type="term" value="P:cell-cell adhesion"/>
    <property type="evidence" value="ECO:0007669"/>
    <property type="project" value="TreeGrafter"/>
</dbReference>
<dbReference type="Pfam" id="PF07679">
    <property type="entry name" value="I-set"/>
    <property type="match status" value="1"/>
</dbReference>
<dbReference type="EMBL" id="KQ982339">
    <property type="protein sequence ID" value="KYQ57345.1"/>
    <property type="molecule type" value="Genomic_DNA"/>
</dbReference>
<dbReference type="PANTHER" id="PTHR44170:SF59">
    <property type="entry name" value="PROTOGENIN-LIKE"/>
    <property type="match status" value="1"/>
</dbReference>
<evidence type="ECO:0000259" key="9">
    <source>
        <dbReference type="PROSITE" id="PS50853"/>
    </source>
</evidence>
<gene>
    <name evidence="10" type="ORF">ALC60_03663</name>
</gene>
<dbReference type="InterPro" id="IPR003961">
    <property type="entry name" value="FN3_dom"/>
</dbReference>
<dbReference type="Pfam" id="PF13927">
    <property type="entry name" value="Ig_3"/>
    <property type="match status" value="2"/>
</dbReference>
<dbReference type="InterPro" id="IPR036179">
    <property type="entry name" value="Ig-like_dom_sf"/>
</dbReference>
<feature type="domain" description="Fibronectin type-III" evidence="9">
    <location>
        <begin position="828"/>
        <end position="921"/>
    </location>
</feature>
<evidence type="ECO:0000256" key="6">
    <source>
        <dbReference type="SAM" id="MobiDB-lite"/>
    </source>
</evidence>
<comment type="similarity">
    <text evidence="1">Belongs to the immunoglobulin superfamily. DCC family.</text>
</comment>